<comment type="caution">
    <text evidence="3">The sequence shown here is derived from an EMBL/GenBank/DDBJ whole genome shotgun (WGS) entry which is preliminary data.</text>
</comment>
<protein>
    <recommendedName>
        <fullName evidence="2">Phospholipase C/D domain-containing protein</fullName>
    </recommendedName>
</protein>
<proteinExistence type="predicted"/>
<dbReference type="InterPro" id="IPR013519">
    <property type="entry name" value="Int_alpha_beta-p"/>
</dbReference>
<evidence type="ECO:0000313" key="4">
    <source>
        <dbReference type="Proteomes" id="UP000193685"/>
    </source>
</evidence>
<dbReference type="Pfam" id="PF00882">
    <property type="entry name" value="Zn_dep_PLPC"/>
    <property type="match status" value="1"/>
</dbReference>
<keyword evidence="4" id="KW-1185">Reference proteome</keyword>
<gene>
    <name evidence="3" type="ORF">BCR37DRAFT_389182</name>
</gene>
<keyword evidence="1" id="KW-0732">Signal</keyword>
<feature type="domain" description="Phospholipase C/D" evidence="2">
    <location>
        <begin position="23"/>
        <end position="166"/>
    </location>
</feature>
<dbReference type="Proteomes" id="UP000193685">
    <property type="component" value="Unassembled WGS sequence"/>
</dbReference>
<evidence type="ECO:0000256" key="1">
    <source>
        <dbReference type="SAM" id="SignalP"/>
    </source>
</evidence>
<dbReference type="EMBL" id="MCFI01000020">
    <property type="protein sequence ID" value="ORY77373.1"/>
    <property type="molecule type" value="Genomic_DNA"/>
</dbReference>
<dbReference type="PANTHER" id="PTHR23221">
    <property type="entry name" value="GLYCOSYLPHOSPHATIDYLINOSITOL PHOSPHOLIPASE D"/>
    <property type="match status" value="1"/>
</dbReference>
<dbReference type="GeneID" id="63787306"/>
<sequence>MRAILFLTTSGIAHLAHGAGVLVHIEILRQAAYTLSLPPVNVSLPLADWLEEHRAFAQPGAFFPDWGYGCLGSDDPAEMAHWPPFLGIAMQYLQDTYPELSSNVAGQQLLSFLLATASHQTADSTWHSIRFRDGLMRVVADVDFGGDYEAAHSILDIGGDTIFAKAFAVQEDGNGFDHLSQIWKVPFADLLAIYKHMGIRINPIKLRYCMMRGFAAVSALRRVGDRLTKRYARRSPFMIHEIEHFHKGSVREAAVSVLPCWKAMEGWIVSGQVPQGEAIWDYCEPMRTINARGKPLAIHIGITKRSSVSQMVFSNTCASDDDSLEEYETILQQELDLMVAVEQDGVLILSTKPFKQKSNSHKTPELSRPHDPKIHSDPFFLTPSVPYSNFGSAITFVTCSSSLQIAVGAPLDTDESTDSGRGSVFVIPIQNDEASSMQPHTECALADMRLRSTNADHSTPLFFGTALVNLTLAGLETLAVLSYHQVELYQMRNDTMETAPFVTIRRAHAANAYENAPIASNLAVYEHRGVRMLALLAPWSGRASQGAVYLFSEATLVTGPSGLILEDADIVLHGTRPYERFGLTLTYLGPQKLLVIGSARKLSFMQPQKDAYAVLWVLDDPSQQKLDTGFGRAAVSEGNFLYVASPDESDGNIPQSGKVRVFHLAPLFSSSARSLQTPWTVTLVRVITALEPTPFGHFGQTLTAAGQFEGIYIGAPGYDDRGALFYLPTLANKRQKALRQRPVGFVTELLAKWFPGPLQKQRLEERAQHAAIHQRAMRSWYTDTAPKPRRGQKLKPIYNVTLAPCVLGYEAGSKFGSTVASSAGGLVIVGAPYSSGLGISQRRAGRVILYEGLRC</sequence>
<feature type="chain" id="PRO_5011965778" description="Phospholipase C/D domain-containing protein" evidence="1">
    <location>
        <begin position="19"/>
        <end position="855"/>
    </location>
</feature>
<feature type="signal peptide" evidence="1">
    <location>
        <begin position="1"/>
        <end position="18"/>
    </location>
</feature>
<dbReference type="STRING" id="56484.A0A1Y2F0K9"/>
<evidence type="ECO:0000313" key="3">
    <source>
        <dbReference type="EMBL" id="ORY77373.1"/>
    </source>
</evidence>
<reference evidence="3 4" key="1">
    <citation type="submission" date="2016-07" db="EMBL/GenBank/DDBJ databases">
        <title>Pervasive Adenine N6-methylation of Active Genes in Fungi.</title>
        <authorList>
            <consortium name="DOE Joint Genome Institute"/>
            <person name="Mondo S.J."/>
            <person name="Dannebaum R.O."/>
            <person name="Kuo R.C."/>
            <person name="Labutti K."/>
            <person name="Haridas S."/>
            <person name="Kuo A."/>
            <person name="Salamov A."/>
            <person name="Ahrendt S.R."/>
            <person name="Lipzen A."/>
            <person name="Sullivan W."/>
            <person name="Andreopoulos W.B."/>
            <person name="Clum A."/>
            <person name="Lindquist E."/>
            <person name="Daum C."/>
            <person name="Ramamoorthy G.K."/>
            <person name="Gryganskyi A."/>
            <person name="Culley D."/>
            <person name="Magnuson J.K."/>
            <person name="James T.Y."/>
            <person name="O'Malley M.A."/>
            <person name="Stajich J.E."/>
            <person name="Spatafora J.W."/>
            <person name="Visel A."/>
            <person name="Grigoriev I.V."/>
        </authorList>
    </citation>
    <scope>NUCLEOTIDE SEQUENCE [LARGE SCALE GENOMIC DNA]</scope>
    <source>
        <strain evidence="3 4">12-1054</strain>
    </source>
</reference>
<dbReference type="PANTHER" id="PTHR23221:SF7">
    <property type="entry name" value="PHOSPHATIDYLINOSITOL-GLYCAN-SPECIFIC PHOSPHOLIPASE D"/>
    <property type="match status" value="1"/>
</dbReference>
<dbReference type="InterPro" id="IPR029002">
    <property type="entry name" value="PLPC/GPLD1"/>
</dbReference>
<dbReference type="InterPro" id="IPR001028">
    <property type="entry name" value="Gprt_PLipase_D"/>
</dbReference>
<organism evidence="3 4">
    <name type="scientific">Protomyces lactucae-debilis</name>
    <dbReference type="NCBI Taxonomy" id="2754530"/>
    <lineage>
        <taxon>Eukaryota</taxon>
        <taxon>Fungi</taxon>
        <taxon>Dikarya</taxon>
        <taxon>Ascomycota</taxon>
        <taxon>Taphrinomycotina</taxon>
        <taxon>Taphrinomycetes</taxon>
        <taxon>Taphrinales</taxon>
        <taxon>Protomycetaceae</taxon>
        <taxon>Protomyces</taxon>
    </lineage>
</organism>
<dbReference type="GO" id="GO:0005576">
    <property type="term" value="C:extracellular region"/>
    <property type="evidence" value="ECO:0007669"/>
    <property type="project" value="InterPro"/>
</dbReference>
<dbReference type="AlphaFoldDB" id="A0A1Y2F0K9"/>
<dbReference type="PRINTS" id="PR00718">
    <property type="entry name" value="PHPHLIPASED"/>
</dbReference>
<name>A0A1Y2F0K9_PROLT</name>
<dbReference type="GO" id="GO:0004621">
    <property type="term" value="F:glycosylphosphatidylinositol phospholipase D activity"/>
    <property type="evidence" value="ECO:0007669"/>
    <property type="project" value="InterPro"/>
</dbReference>
<dbReference type="SMART" id="SM00191">
    <property type="entry name" value="Int_alpha"/>
    <property type="match status" value="2"/>
</dbReference>
<dbReference type="RefSeq" id="XP_040722994.1">
    <property type="nucleotide sequence ID" value="XM_040870707.1"/>
</dbReference>
<evidence type="ECO:0000259" key="2">
    <source>
        <dbReference type="Pfam" id="PF00882"/>
    </source>
</evidence>
<accession>A0A1Y2F0K9</accession>
<dbReference type="GO" id="GO:0031012">
    <property type="term" value="C:extracellular matrix"/>
    <property type="evidence" value="ECO:0007669"/>
    <property type="project" value="TreeGrafter"/>
</dbReference>
<dbReference type="OrthoDB" id="5317514at2759"/>